<dbReference type="KEGG" id="psoj:PHYSODRAFT_325986"/>
<dbReference type="InParanoid" id="G4YVC4"/>
<evidence type="ECO:0000313" key="4">
    <source>
        <dbReference type="Proteomes" id="UP000002640"/>
    </source>
</evidence>
<feature type="signal peptide" evidence="2">
    <location>
        <begin position="1"/>
        <end position="22"/>
    </location>
</feature>
<reference evidence="3 4" key="1">
    <citation type="journal article" date="2006" name="Science">
        <title>Phytophthora genome sequences uncover evolutionary origins and mechanisms of pathogenesis.</title>
        <authorList>
            <person name="Tyler B.M."/>
            <person name="Tripathy S."/>
            <person name="Zhang X."/>
            <person name="Dehal P."/>
            <person name="Jiang R.H."/>
            <person name="Aerts A."/>
            <person name="Arredondo F.D."/>
            <person name="Baxter L."/>
            <person name="Bensasson D."/>
            <person name="Beynon J.L."/>
            <person name="Chapman J."/>
            <person name="Damasceno C.M."/>
            <person name="Dorrance A.E."/>
            <person name="Dou D."/>
            <person name="Dickerman A.W."/>
            <person name="Dubchak I.L."/>
            <person name="Garbelotto M."/>
            <person name="Gijzen M."/>
            <person name="Gordon S.G."/>
            <person name="Govers F."/>
            <person name="Grunwald N.J."/>
            <person name="Huang W."/>
            <person name="Ivors K.L."/>
            <person name="Jones R.W."/>
            <person name="Kamoun S."/>
            <person name="Krampis K."/>
            <person name="Lamour K.H."/>
            <person name="Lee M.K."/>
            <person name="McDonald W.H."/>
            <person name="Medina M."/>
            <person name="Meijer H.J."/>
            <person name="Nordberg E.K."/>
            <person name="Maclean D.J."/>
            <person name="Ospina-Giraldo M.D."/>
            <person name="Morris P.F."/>
            <person name="Phuntumart V."/>
            <person name="Putnam N.H."/>
            <person name="Rash S."/>
            <person name="Rose J.K."/>
            <person name="Sakihama Y."/>
            <person name="Salamov A.A."/>
            <person name="Savidor A."/>
            <person name="Scheuring C.F."/>
            <person name="Smith B.M."/>
            <person name="Sobral B.W."/>
            <person name="Terry A."/>
            <person name="Torto-Alalibo T.A."/>
            <person name="Win J."/>
            <person name="Xu Z."/>
            <person name="Zhang H."/>
            <person name="Grigoriev I.V."/>
            <person name="Rokhsar D.S."/>
            <person name="Boore J.L."/>
        </authorList>
    </citation>
    <scope>NUCLEOTIDE SEQUENCE [LARGE SCALE GENOMIC DNA]</scope>
    <source>
        <strain evidence="3 4">P6497</strain>
    </source>
</reference>
<feature type="chain" id="PRO_5003471582" evidence="2">
    <location>
        <begin position="23"/>
        <end position="286"/>
    </location>
</feature>
<evidence type="ECO:0000313" key="3">
    <source>
        <dbReference type="EMBL" id="EGZ24930.1"/>
    </source>
</evidence>
<keyword evidence="2" id="KW-0732">Signal</keyword>
<evidence type="ECO:0000256" key="1">
    <source>
        <dbReference type="SAM" id="MobiDB-lite"/>
    </source>
</evidence>
<name>G4YVC4_PHYSP</name>
<proteinExistence type="predicted"/>
<sequence>MLSKLLVAAALATSAAIAVAAALWVVGPSTSTEARAHAQPPAAPSRCASQPRASAPRCRPARSGLRRQFVSKKKVVVCVGYGRSIGILVRRRTALRPRVARTVAVLQQPEMLETVNELPASTAAMIPGGVEDVLADRLRQRREYTCYDWDSDSEFGDSDSECGENFGSDCDGKSNAVCPATVSQHAYKQKDSEALAEELYEMFAATDSEEQQRAAFAAHARQLSVHFRFDCSDSSHKGCFDQDAGPGARSPPASPKPSDLEITLAKMTKYLDLETEPETESDSDWE</sequence>
<feature type="compositionally biased region" description="Low complexity" evidence="1">
    <location>
        <begin position="48"/>
        <end position="58"/>
    </location>
</feature>
<accession>G4YVC4</accession>
<feature type="region of interest" description="Disordered" evidence="1">
    <location>
        <begin position="35"/>
        <end position="58"/>
    </location>
</feature>
<dbReference type="RefSeq" id="XP_009520218.1">
    <property type="nucleotide sequence ID" value="XM_009521923.1"/>
</dbReference>
<feature type="region of interest" description="Disordered" evidence="1">
    <location>
        <begin position="240"/>
        <end position="260"/>
    </location>
</feature>
<dbReference type="EMBL" id="JH159152">
    <property type="protein sequence ID" value="EGZ24930.1"/>
    <property type="molecule type" value="Genomic_DNA"/>
</dbReference>
<dbReference type="GeneID" id="20645351"/>
<organism evidence="3 4">
    <name type="scientific">Phytophthora sojae (strain P6497)</name>
    <name type="common">Soybean stem and root rot agent</name>
    <name type="synonym">Phytophthora megasperma f. sp. glycines</name>
    <dbReference type="NCBI Taxonomy" id="1094619"/>
    <lineage>
        <taxon>Eukaryota</taxon>
        <taxon>Sar</taxon>
        <taxon>Stramenopiles</taxon>
        <taxon>Oomycota</taxon>
        <taxon>Peronosporomycetes</taxon>
        <taxon>Peronosporales</taxon>
        <taxon>Peronosporaceae</taxon>
        <taxon>Phytophthora</taxon>
    </lineage>
</organism>
<keyword evidence="4" id="KW-1185">Reference proteome</keyword>
<evidence type="ECO:0000256" key="2">
    <source>
        <dbReference type="SAM" id="SignalP"/>
    </source>
</evidence>
<dbReference type="AlphaFoldDB" id="G4YVC4"/>
<dbReference type="Proteomes" id="UP000002640">
    <property type="component" value="Unassembled WGS sequence"/>
</dbReference>
<protein>
    <submittedName>
        <fullName evidence="3">Uncharacterized protein</fullName>
    </submittedName>
</protein>
<gene>
    <name evidence="3" type="ORF">PHYSODRAFT_325986</name>
</gene>